<keyword evidence="8" id="KW-1185">Reference proteome</keyword>
<feature type="transmembrane region" description="Helical" evidence="6">
    <location>
        <begin position="165"/>
        <end position="186"/>
    </location>
</feature>
<dbReference type="KEGG" id="fac:FACI_IFERC01G0586"/>
<gene>
    <name evidence="7" type="ORF">FACI_IFERC00001G0586</name>
</gene>
<dbReference type="PANTHER" id="PTHR42770:SF11">
    <property type="entry name" value="INNER MEMBRANE TRANSPORT PROTEIN YBAT"/>
    <property type="match status" value="1"/>
</dbReference>
<evidence type="ECO:0000256" key="5">
    <source>
        <dbReference type="ARBA" id="ARBA00023136"/>
    </source>
</evidence>
<evidence type="ECO:0008006" key="9">
    <source>
        <dbReference type="Google" id="ProtNLM"/>
    </source>
</evidence>
<keyword evidence="5 6" id="KW-0472">Membrane</keyword>
<evidence type="ECO:0000256" key="2">
    <source>
        <dbReference type="ARBA" id="ARBA00022475"/>
    </source>
</evidence>
<dbReference type="RefSeq" id="WP_009886612.1">
    <property type="nucleotide sequence ID" value="NC_021592.1"/>
</dbReference>
<keyword evidence="3 6" id="KW-0812">Transmembrane</keyword>
<dbReference type="AlphaFoldDB" id="S0ANS9"/>
<keyword evidence="4 6" id="KW-1133">Transmembrane helix</keyword>
<feature type="transmembrane region" description="Helical" evidence="6">
    <location>
        <begin position="345"/>
        <end position="370"/>
    </location>
</feature>
<reference evidence="7 8" key="1">
    <citation type="journal article" date="2007" name="Proc. Natl. Acad. Sci. U.S.A.">
        <title>Genome dynamics in a natural archaeal population.</title>
        <authorList>
            <person name="Allen E.E."/>
            <person name="Tyson G.W."/>
            <person name="Whitaker R.J."/>
            <person name="Detter J.C."/>
            <person name="Richardson P.M."/>
            <person name="Banfield J.F."/>
        </authorList>
    </citation>
    <scope>NUCLEOTIDE SEQUENCE [LARGE SCALE GENOMIC DNA]</scope>
    <source>
        <strain evidence="8">fer1</strain>
    </source>
</reference>
<feature type="transmembrane region" description="Helical" evidence="6">
    <location>
        <begin position="419"/>
        <end position="436"/>
    </location>
</feature>
<dbReference type="GO" id="GO:0022857">
    <property type="term" value="F:transmembrane transporter activity"/>
    <property type="evidence" value="ECO:0007669"/>
    <property type="project" value="InterPro"/>
</dbReference>
<dbReference type="InterPro" id="IPR050367">
    <property type="entry name" value="APC_superfamily"/>
</dbReference>
<feature type="transmembrane region" description="Helical" evidence="6">
    <location>
        <begin position="306"/>
        <end position="324"/>
    </location>
</feature>
<dbReference type="GeneID" id="16024738"/>
<accession>S0ANS9</accession>
<evidence type="ECO:0000256" key="6">
    <source>
        <dbReference type="SAM" id="Phobius"/>
    </source>
</evidence>
<dbReference type="Gene3D" id="1.20.1740.10">
    <property type="entry name" value="Amino acid/polyamine transporter I"/>
    <property type="match status" value="1"/>
</dbReference>
<feature type="transmembrane region" description="Helical" evidence="6">
    <location>
        <begin position="20"/>
        <end position="40"/>
    </location>
</feature>
<evidence type="ECO:0000256" key="3">
    <source>
        <dbReference type="ARBA" id="ARBA00022692"/>
    </source>
</evidence>
<keyword evidence="2" id="KW-1003">Cell membrane</keyword>
<feature type="transmembrane region" description="Helical" evidence="6">
    <location>
        <begin position="47"/>
        <end position="75"/>
    </location>
</feature>
<feature type="transmembrane region" description="Helical" evidence="6">
    <location>
        <begin position="448"/>
        <end position="468"/>
    </location>
</feature>
<dbReference type="Proteomes" id="UP000014660">
    <property type="component" value="Chromosome"/>
</dbReference>
<proteinExistence type="predicted"/>
<evidence type="ECO:0000256" key="1">
    <source>
        <dbReference type="ARBA" id="ARBA00004651"/>
    </source>
</evidence>
<feature type="transmembrane region" description="Helical" evidence="6">
    <location>
        <begin position="105"/>
        <end position="130"/>
    </location>
</feature>
<dbReference type="Pfam" id="PF13520">
    <property type="entry name" value="AA_permease_2"/>
    <property type="match status" value="1"/>
</dbReference>
<evidence type="ECO:0000313" key="8">
    <source>
        <dbReference type="Proteomes" id="UP000014660"/>
    </source>
</evidence>
<evidence type="ECO:0000256" key="4">
    <source>
        <dbReference type="ARBA" id="ARBA00022989"/>
    </source>
</evidence>
<dbReference type="EMBL" id="CP004145">
    <property type="protein sequence ID" value="AGO60566.1"/>
    <property type="molecule type" value="Genomic_DNA"/>
</dbReference>
<comment type="subcellular location">
    <subcellularLocation>
        <location evidence="1">Cell membrane</location>
        <topology evidence="1">Multi-pass membrane protein</topology>
    </subcellularLocation>
</comment>
<feature type="transmembrane region" description="Helical" evidence="6">
    <location>
        <begin position="376"/>
        <end position="398"/>
    </location>
</feature>
<feature type="transmembrane region" description="Helical" evidence="6">
    <location>
        <begin position="198"/>
        <end position="224"/>
    </location>
</feature>
<dbReference type="InterPro" id="IPR002293">
    <property type="entry name" value="AA/rel_permease1"/>
</dbReference>
<evidence type="ECO:0000313" key="7">
    <source>
        <dbReference type="EMBL" id="AGO60566.1"/>
    </source>
</evidence>
<dbReference type="HOGENOM" id="CLU_007946_20_3_2"/>
<dbReference type="GO" id="GO:0005886">
    <property type="term" value="C:plasma membrane"/>
    <property type="evidence" value="ECO:0007669"/>
    <property type="project" value="UniProtKB-SubCell"/>
</dbReference>
<dbReference type="PANTHER" id="PTHR42770">
    <property type="entry name" value="AMINO ACID TRANSPORTER-RELATED"/>
    <property type="match status" value="1"/>
</dbReference>
<dbReference type="PIRSF" id="PIRSF006060">
    <property type="entry name" value="AA_transporter"/>
    <property type="match status" value="1"/>
</dbReference>
<name>S0ANS9_FERAC</name>
<feature type="transmembrane region" description="Helical" evidence="6">
    <location>
        <begin position="280"/>
        <end position="300"/>
    </location>
</feature>
<sequence length="492" mass="53509">MDNSKIKQNTETTHLSKGSIGLWTLVALSMGSIYPLSFAVSNGASAVVYAGFAAPVVPLIAAAAILIVSVPAMLFSKYVSFAGGYYGFAEKALVEVLVIHGNDDLWYFIMMDVVSVVAVSYILSTALSAIYNYTLPIYLYIIIALIATFVMFIFTVFNIKMSGKSVILVVAIQVIIVIIYSLIVIIRTPFNTFQAFNIARAPAGISGVMLAAITGGFLFFTGYGAPFYFAEESHTPKRIVWKSVILSIILLTIVSVLVTYAEVVAVGLSNSSSLATDWNPAVVAFLPFIGSIGVLIFLIIALTGQVWAGVVGGMSGARLIYSMARDEFFFPKRFATLNKSRKTPVIAALFELAITSILSIISPLILVSIYGYANGIFYSLFLFGALTTFMWIIQHLIADAALPFFLHKIGTSIFTIKNILLTMVTTIIAGGLFVYADIEGYIGIGEPYLFGFVLMVILIVFSIIYIAVKYEKGELYSMNDISDENEEAVGRR</sequence>
<feature type="transmembrane region" description="Helical" evidence="6">
    <location>
        <begin position="244"/>
        <end position="268"/>
    </location>
</feature>
<feature type="transmembrane region" description="Helical" evidence="6">
    <location>
        <begin position="137"/>
        <end position="159"/>
    </location>
</feature>
<protein>
    <recommendedName>
        <fullName evidence="9">Amino acid permease/ SLC12A domain-containing protein</fullName>
    </recommendedName>
</protein>
<organism evidence="7 8">
    <name type="scientific">Ferroplasma acidarmanus Fer1</name>
    <dbReference type="NCBI Taxonomy" id="333146"/>
    <lineage>
        <taxon>Archaea</taxon>
        <taxon>Methanobacteriati</taxon>
        <taxon>Thermoplasmatota</taxon>
        <taxon>Thermoplasmata</taxon>
        <taxon>Thermoplasmatales</taxon>
        <taxon>Ferroplasmaceae</taxon>
        <taxon>Ferroplasma</taxon>
    </lineage>
</organism>